<reference evidence="1" key="2">
    <citation type="journal article" date="2020" name="Front. Microbiol.">
        <title>Genetic Variants of the DSF Quorum Sensing System in Stenotrophomonas maltophilia Influence Virulence and Resistance Phenotypes Among Genotypically Diverse Clinical Isolates.</title>
        <authorList>
            <person name="Yero D."/>
            <person name="Huedo P."/>
            <person name="Conchillo-Sole O."/>
            <person name="Martinez-Servat S."/>
            <person name="Mamat U."/>
            <person name="Coves X."/>
            <person name="Llanas F."/>
            <person name="Roca I."/>
            <person name="Vila J."/>
            <person name="Schaible U.E."/>
            <person name="Daura X."/>
            <person name="Gibert I."/>
        </authorList>
    </citation>
    <scope>NUCLEOTIDE SEQUENCE</scope>
    <source>
        <strain evidence="1">OG156</strain>
    </source>
</reference>
<proteinExistence type="predicted"/>
<comment type="caution">
    <text evidence="1">The sequence shown here is derived from an EMBL/GenBank/DDBJ whole genome shotgun (WGS) entry which is preliminary data.</text>
</comment>
<dbReference type="EMBL" id="RAUE01000002">
    <property type="protein sequence ID" value="MBA0309581.1"/>
    <property type="molecule type" value="Genomic_DNA"/>
</dbReference>
<dbReference type="Pfam" id="PF13692">
    <property type="entry name" value="Glyco_trans_1_4"/>
    <property type="match status" value="1"/>
</dbReference>
<evidence type="ECO:0000313" key="1">
    <source>
        <dbReference type="EMBL" id="MBA0309581.1"/>
    </source>
</evidence>
<name>A0AAW3RXS6_STEMA</name>
<organism evidence="1 2">
    <name type="scientific">Stenotrophomonas maltophilia</name>
    <name type="common">Pseudomonas maltophilia</name>
    <name type="synonym">Xanthomonas maltophilia</name>
    <dbReference type="NCBI Taxonomy" id="40324"/>
    <lineage>
        <taxon>Bacteria</taxon>
        <taxon>Pseudomonadati</taxon>
        <taxon>Pseudomonadota</taxon>
        <taxon>Gammaproteobacteria</taxon>
        <taxon>Lysobacterales</taxon>
        <taxon>Lysobacteraceae</taxon>
        <taxon>Stenotrophomonas</taxon>
        <taxon>Stenotrophomonas maltophilia group</taxon>
    </lineage>
</organism>
<reference evidence="1" key="1">
    <citation type="submission" date="2018-09" db="EMBL/GenBank/DDBJ databases">
        <authorList>
            <person name="Groschel M."/>
            <person name="Kohl T."/>
            <person name="Conchillo-Sole O."/>
            <person name="Mamat U."/>
            <person name="Yero D."/>
            <person name="Niemann S."/>
            <person name="Daura X."/>
            <person name="Gibert I."/>
        </authorList>
    </citation>
    <scope>NUCLEOTIDE SEQUENCE</scope>
    <source>
        <strain evidence="1">OG156</strain>
    </source>
</reference>
<dbReference type="SUPFAM" id="SSF53756">
    <property type="entry name" value="UDP-Glycosyltransferase/glycogen phosphorylase"/>
    <property type="match status" value="1"/>
</dbReference>
<gene>
    <name evidence="1" type="ORF">D7Y33_00850</name>
</gene>
<accession>A0AAW3RXS6</accession>
<evidence type="ECO:0000313" key="2">
    <source>
        <dbReference type="Proteomes" id="UP000822271"/>
    </source>
</evidence>
<dbReference type="Proteomes" id="UP000822271">
    <property type="component" value="Unassembled WGS sequence"/>
</dbReference>
<dbReference type="Gene3D" id="3.40.50.2000">
    <property type="entry name" value="Glycogen Phosphorylase B"/>
    <property type="match status" value="2"/>
</dbReference>
<protein>
    <submittedName>
        <fullName evidence="1">Glycosyltransferase family 1 protein</fullName>
    </submittedName>
</protein>
<dbReference type="RefSeq" id="WP_152906553.1">
    <property type="nucleotide sequence ID" value="NZ_CP154630.1"/>
</dbReference>
<sequence>MFDQLTHNRWVRNRYTRRVAHWVRRVLAMLSAKSTDSNASTYGIASAPTMPVWLQDEMRALASIEPELLPPGSGVERYAFYSVPMDTRQGEVYAALSDAIGGEPYTHALLVPWLKPGGADRGILYHASAIAQSDPLARILVLTTEPASSPWASRLPAQAQCVDFGNIAASLDFNQQVNVMVRVLLQLRAPTVHLVNSRVGWDAILRHGLALTQHSRLFASLFCDDYDQRMNPVGYARDYLRYCYPHLSTVICDNSRYPQIWSRELGIPRGSFTFIPFPYDGRVAESCGQAISADGARRVLWAGRLDRQKRPDILAAIATRMPDVHFDVYGAQVMSGAAVQDLSQLRSLHNVTLHGEFQRLEDVATPDHFAYLHTTAWEGTPTILFDVAAARLPILAPQVGGIVDFLAEEDMVERYDDVDAFVSQLRLLQSSAQLRSERVQRQLESLRRNRRWEDFTASLEALDGYLTARKRNASAGTEREINAVHVARG</sequence>
<dbReference type="AlphaFoldDB" id="A0AAW3RXS6"/>